<feature type="signal peptide" evidence="1">
    <location>
        <begin position="1"/>
        <end position="20"/>
    </location>
</feature>
<dbReference type="RefSeq" id="XP_030830690.1">
    <property type="nucleotide sequence ID" value="XM_030974830.1"/>
</dbReference>
<dbReference type="InParanoid" id="A0A7M7N571"/>
<evidence type="ECO:0000256" key="1">
    <source>
        <dbReference type="SAM" id="SignalP"/>
    </source>
</evidence>
<accession>A0A7M7N571</accession>
<dbReference type="KEGG" id="spu:115920008"/>
<reference evidence="2" key="2">
    <citation type="submission" date="2021-01" db="UniProtKB">
        <authorList>
            <consortium name="EnsemblMetazoa"/>
        </authorList>
    </citation>
    <scope>IDENTIFICATION</scope>
</reference>
<evidence type="ECO:0000313" key="2">
    <source>
        <dbReference type="EnsemblMetazoa" id="XP_030830690"/>
    </source>
</evidence>
<dbReference type="AlphaFoldDB" id="A0A7M7N571"/>
<dbReference type="GeneID" id="115920008"/>
<dbReference type="Proteomes" id="UP000007110">
    <property type="component" value="Unassembled WGS sequence"/>
</dbReference>
<keyword evidence="1" id="KW-0732">Signal</keyword>
<sequence>MAAGMRKFRVLILLLAFCSAVYIAIGPMALNYWNEQETRNEADGERDGQVTSAEHVRISFVDKVFNTSEQVLQLTQRKPYPIQQLPVPVPDRPRINLNVQPAISNETVIEDDNDRVNDGLIYDCFDDERDTVESKQSVNGKPVYGKNRTVMFVRMPKCYDRSTILESK</sequence>
<organism evidence="2 3">
    <name type="scientific">Strongylocentrotus purpuratus</name>
    <name type="common">Purple sea urchin</name>
    <dbReference type="NCBI Taxonomy" id="7668"/>
    <lineage>
        <taxon>Eukaryota</taxon>
        <taxon>Metazoa</taxon>
        <taxon>Echinodermata</taxon>
        <taxon>Eleutherozoa</taxon>
        <taxon>Echinozoa</taxon>
        <taxon>Echinoidea</taxon>
        <taxon>Euechinoidea</taxon>
        <taxon>Echinacea</taxon>
        <taxon>Camarodonta</taxon>
        <taxon>Echinidea</taxon>
        <taxon>Strongylocentrotidae</taxon>
        <taxon>Strongylocentrotus</taxon>
    </lineage>
</organism>
<dbReference type="EnsemblMetazoa" id="XM_030974830">
    <property type="protein sequence ID" value="XP_030830690"/>
    <property type="gene ID" value="LOC115920008"/>
</dbReference>
<evidence type="ECO:0000313" key="3">
    <source>
        <dbReference type="Proteomes" id="UP000007110"/>
    </source>
</evidence>
<reference evidence="3" key="1">
    <citation type="submission" date="2015-02" db="EMBL/GenBank/DDBJ databases">
        <title>Genome sequencing for Strongylocentrotus purpuratus.</title>
        <authorList>
            <person name="Murali S."/>
            <person name="Liu Y."/>
            <person name="Vee V."/>
            <person name="English A."/>
            <person name="Wang M."/>
            <person name="Skinner E."/>
            <person name="Han Y."/>
            <person name="Muzny D.M."/>
            <person name="Worley K.C."/>
            <person name="Gibbs R.A."/>
        </authorList>
    </citation>
    <scope>NUCLEOTIDE SEQUENCE</scope>
</reference>
<protein>
    <submittedName>
        <fullName evidence="2">Uncharacterized protein</fullName>
    </submittedName>
</protein>
<proteinExistence type="predicted"/>
<keyword evidence="3" id="KW-1185">Reference proteome</keyword>
<feature type="chain" id="PRO_5029454547" evidence="1">
    <location>
        <begin position="21"/>
        <end position="168"/>
    </location>
</feature>
<name>A0A7M7N571_STRPU</name>